<evidence type="ECO:0000256" key="12">
    <source>
        <dbReference type="SAM" id="Phobius"/>
    </source>
</evidence>
<evidence type="ECO:0000259" key="14">
    <source>
        <dbReference type="PROSITE" id="PS50885"/>
    </source>
</evidence>
<evidence type="ECO:0000259" key="13">
    <source>
        <dbReference type="PROSITE" id="PS50109"/>
    </source>
</evidence>
<proteinExistence type="predicted"/>
<dbReference type="GO" id="GO:0016301">
    <property type="term" value="F:kinase activity"/>
    <property type="evidence" value="ECO:0007669"/>
    <property type="project" value="UniProtKB-KW"/>
</dbReference>
<dbReference type="Gene3D" id="1.10.287.130">
    <property type="match status" value="1"/>
</dbReference>
<keyword evidence="10 12" id="KW-0472">Membrane</keyword>
<name>A0ABS0P5C2_9BRAD</name>
<evidence type="ECO:0000256" key="1">
    <source>
        <dbReference type="ARBA" id="ARBA00000085"/>
    </source>
</evidence>
<dbReference type="PANTHER" id="PTHR45436:SF8">
    <property type="entry name" value="HISTIDINE KINASE"/>
    <property type="match status" value="1"/>
</dbReference>
<evidence type="ECO:0000256" key="11">
    <source>
        <dbReference type="SAM" id="Coils"/>
    </source>
</evidence>
<evidence type="ECO:0000256" key="5">
    <source>
        <dbReference type="ARBA" id="ARBA00022679"/>
    </source>
</evidence>
<evidence type="ECO:0000256" key="10">
    <source>
        <dbReference type="ARBA" id="ARBA00023136"/>
    </source>
</evidence>
<keyword evidence="11" id="KW-0175">Coiled coil</keyword>
<comment type="caution">
    <text evidence="15">The sequence shown here is derived from an EMBL/GenBank/DDBJ whole genome shotgun (WGS) entry which is preliminary data.</text>
</comment>
<dbReference type="EMBL" id="JACEGD010000017">
    <property type="protein sequence ID" value="MBH5388461.1"/>
    <property type="molecule type" value="Genomic_DNA"/>
</dbReference>
<evidence type="ECO:0000256" key="4">
    <source>
        <dbReference type="ARBA" id="ARBA00022553"/>
    </source>
</evidence>
<evidence type="ECO:0000256" key="3">
    <source>
        <dbReference type="ARBA" id="ARBA00012438"/>
    </source>
</evidence>
<evidence type="ECO:0000256" key="7">
    <source>
        <dbReference type="ARBA" id="ARBA00022777"/>
    </source>
</evidence>
<keyword evidence="4" id="KW-0597">Phosphoprotein</keyword>
<feature type="coiled-coil region" evidence="11">
    <location>
        <begin position="113"/>
        <end position="143"/>
    </location>
</feature>
<keyword evidence="8 12" id="KW-1133">Transmembrane helix</keyword>
<dbReference type="InterPro" id="IPR036890">
    <property type="entry name" value="HATPase_C_sf"/>
</dbReference>
<organism evidence="15 16">
    <name type="scientific">Bradyrhizobium diversitatis</name>
    <dbReference type="NCBI Taxonomy" id="2755406"/>
    <lineage>
        <taxon>Bacteria</taxon>
        <taxon>Pseudomonadati</taxon>
        <taxon>Pseudomonadota</taxon>
        <taxon>Alphaproteobacteria</taxon>
        <taxon>Hyphomicrobiales</taxon>
        <taxon>Nitrobacteraceae</taxon>
        <taxon>Bradyrhizobium</taxon>
    </lineage>
</organism>
<dbReference type="Pfam" id="PF02518">
    <property type="entry name" value="HATPase_c"/>
    <property type="match status" value="1"/>
</dbReference>
<comment type="subcellular location">
    <subcellularLocation>
        <location evidence="2">Membrane</location>
    </subcellularLocation>
</comment>
<dbReference type="InterPro" id="IPR050428">
    <property type="entry name" value="TCS_sensor_his_kinase"/>
</dbReference>
<dbReference type="Pfam" id="PF00672">
    <property type="entry name" value="HAMP"/>
    <property type="match status" value="1"/>
</dbReference>
<comment type="catalytic activity">
    <reaction evidence="1">
        <text>ATP + protein L-histidine = ADP + protein N-phospho-L-histidine.</text>
        <dbReference type="EC" id="2.7.13.3"/>
    </reaction>
</comment>
<evidence type="ECO:0000256" key="6">
    <source>
        <dbReference type="ARBA" id="ARBA00022692"/>
    </source>
</evidence>
<keyword evidence="7 15" id="KW-0418">Kinase</keyword>
<dbReference type="PROSITE" id="PS50885">
    <property type="entry name" value="HAMP"/>
    <property type="match status" value="1"/>
</dbReference>
<dbReference type="Proteomes" id="UP001194539">
    <property type="component" value="Unassembled WGS sequence"/>
</dbReference>
<evidence type="ECO:0000256" key="8">
    <source>
        <dbReference type="ARBA" id="ARBA00022989"/>
    </source>
</evidence>
<protein>
    <recommendedName>
        <fullName evidence="3">histidine kinase</fullName>
        <ecNumber evidence="3">2.7.13.3</ecNumber>
    </recommendedName>
</protein>
<dbReference type="Gene3D" id="3.30.565.10">
    <property type="entry name" value="Histidine kinase-like ATPase, C-terminal domain"/>
    <property type="match status" value="1"/>
</dbReference>
<accession>A0ABS0P5C2</accession>
<keyword evidence="9" id="KW-0902">Two-component regulatory system</keyword>
<dbReference type="SUPFAM" id="SSF55874">
    <property type="entry name" value="ATPase domain of HSP90 chaperone/DNA topoisomerase II/histidine kinase"/>
    <property type="match status" value="1"/>
</dbReference>
<dbReference type="SUPFAM" id="SSF158472">
    <property type="entry name" value="HAMP domain-like"/>
    <property type="match status" value="1"/>
</dbReference>
<dbReference type="PRINTS" id="PR00344">
    <property type="entry name" value="BCTRLSENSOR"/>
</dbReference>
<dbReference type="SMART" id="SM00304">
    <property type="entry name" value="HAMP"/>
    <property type="match status" value="1"/>
</dbReference>
<sequence length="358" mass="38576">MLLAKTLRSSTFRLALIAIAAFGLIVAAIMAYVYFGTLAYVERRLGGAVDHDGFTGMIELAMVAVAMLLLVLAGLAAVLVTRRTVGRIEQINATSRAIMLSGLDQRIPLRGSNDEWDRVAENLNQMLDRIETLMGEVKQVSDNVAHDLRTPLTRMRGRLEKAYHHERNSEADAALIGDTIADLDAVLGMFASITRISEIETRARTGAFRALDLAEIAGEVVELYDAAAEQVATRLSLAGERDVAITGDRDLLFDAIANLVDNAIKHGCKGGRVTVTCRRADGAAVIAIADDGPGIPTEQRDHVFKRFYRLERSRYTPGNGLGLSLVAAVAHLHGAEIALHDNAPGLTVRLSFPAASAP</sequence>
<keyword evidence="5" id="KW-0808">Transferase</keyword>
<dbReference type="CDD" id="cd00082">
    <property type="entry name" value="HisKA"/>
    <property type="match status" value="1"/>
</dbReference>
<dbReference type="RefSeq" id="WP_197967170.1">
    <property type="nucleotide sequence ID" value="NZ_JACEGD010000017.1"/>
</dbReference>
<dbReference type="InterPro" id="IPR003594">
    <property type="entry name" value="HATPase_dom"/>
</dbReference>
<dbReference type="PROSITE" id="PS50109">
    <property type="entry name" value="HIS_KIN"/>
    <property type="match status" value="1"/>
</dbReference>
<evidence type="ECO:0000313" key="15">
    <source>
        <dbReference type="EMBL" id="MBH5388461.1"/>
    </source>
</evidence>
<feature type="domain" description="Histidine kinase" evidence="13">
    <location>
        <begin position="143"/>
        <end position="356"/>
    </location>
</feature>
<keyword evidence="16" id="KW-1185">Reference proteome</keyword>
<dbReference type="InterPro" id="IPR003660">
    <property type="entry name" value="HAMP_dom"/>
</dbReference>
<dbReference type="PANTHER" id="PTHR45436">
    <property type="entry name" value="SENSOR HISTIDINE KINASE YKOH"/>
    <property type="match status" value="1"/>
</dbReference>
<feature type="domain" description="HAMP" evidence="14">
    <location>
        <begin position="82"/>
        <end position="135"/>
    </location>
</feature>
<reference evidence="15 16" key="1">
    <citation type="submission" date="2020-07" db="EMBL/GenBank/DDBJ databases">
        <title>Bradyrhizobium diversity isolated from nodules of indigenous legumes of Western Australia.</title>
        <authorList>
            <person name="Klepa M.S."/>
        </authorList>
    </citation>
    <scope>NUCLEOTIDE SEQUENCE [LARGE SCALE GENOMIC DNA]</scope>
    <source>
        <strain evidence="15 16">CNPSo 4019</strain>
    </source>
</reference>
<feature type="transmembrane region" description="Helical" evidence="12">
    <location>
        <begin position="12"/>
        <end position="34"/>
    </location>
</feature>
<dbReference type="InterPro" id="IPR005467">
    <property type="entry name" value="His_kinase_dom"/>
</dbReference>
<dbReference type="SUPFAM" id="SSF47384">
    <property type="entry name" value="Homodimeric domain of signal transducing histidine kinase"/>
    <property type="match status" value="1"/>
</dbReference>
<evidence type="ECO:0000313" key="16">
    <source>
        <dbReference type="Proteomes" id="UP001194539"/>
    </source>
</evidence>
<dbReference type="InterPro" id="IPR036097">
    <property type="entry name" value="HisK_dim/P_sf"/>
</dbReference>
<dbReference type="CDD" id="cd06225">
    <property type="entry name" value="HAMP"/>
    <property type="match status" value="1"/>
</dbReference>
<gene>
    <name evidence="15" type="ORF">H1B27_19540</name>
</gene>
<dbReference type="EC" id="2.7.13.3" evidence="3"/>
<dbReference type="Gene3D" id="6.10.340.10">
    <property type="match status" value="1"/>
</dbReference>
<dbReference type="InterPro" id="IPR003661">
    <property type="entry name" value="HisK_dim/P_dom"/>
</dbReference>
<dbReference type="CDD" id="cd00075">
    <property type="entry name" value="HATPase"/>
    <property type="match status" value="1"/>
</dbReference>
<dbReference type="InterPro" id="IPR004358">
    <property type="entry name" value="Sig_transdc_His_kin-like_C"/>
</dbReference>
<dbReference type="SMART" id="SM00387">
    <property type="entry name" value="HATPase_c"/>
    <property type="match status" value="1"/>
</dbReference>
<evidence type="ECO:0000256" key="9">
    <source>
        <dbReference type="ARBA" id="ARBA00023012"/>
    </source>
</evidence>
<feature type="transmembrane region" description="Helical" evidence="12">
    <location>
        <begin position="54"/>
        <end position="80"/>
    </location>
</feature>
<keyword evidence="6 12" id="KW-0812">Transmembrane</keyword>
<evidence type="ECO:0000256" key="2">
    <source>
        <dbReference type="ARBA" id="ARBA00004370"/>
    </source>
</evidence>